<keyword evidence="2" id="KW-1185">Reference proteome</keyword>
<sequence length="64" mass="6892">MFFPEGAKPGVRGLSDFTDMSKLGVTIGGAPFGCQLYHFVQAFSRREYANVVEGVESFEALATG</sequence>
<organism evidence="1 2">
    <name type="scientific">Paraburkholderia humisilvae</name>
    <dbReference type="NCBI Taxonomy" id="627669"/>
    <lineage>
        <taxon>Bacteria</taxon>
        <taxon>Pseudomonadati</taxon>
        <taxon>Pseudomonadota</taxon>
        <taxon>Betaproteobacteria</taxon>
        <taxon>Burkholderiales</taxon>
        <taxon>Burkholderiaceae</taxon>
        <taxon>Paraburkholderia</taxon>
    </lineage>
</organism>
<proteinExistence type="predicted"/>
<accession>A0A6J5F8A1</accession>
<evidence type="ECO:0000313" key="2">
    <source>
        <dbReference type="Proteomes" id="UP000494363"/>
    </source>
</evidence>
<reference evidence="1 2" key="1">
    <citation type="submission" date="2020-04" db="EMBL/GenBank/DDBJ databases">
        <authorList>
            <person name="De Canck E."/>
        </authorList>
    </citation>
    <scope>NUCLEOTIDE SEQUENCE [LARGE SCALE GENOMIC DNA]</scope>
    <source>
        <strain evidence="1 2">LMG 29542</strain>
    </source>
</reference>
<evidence type="ECO:0000313" key="1">
    <source>
        <dbReference type="EMBL" id="CAB3775049.1"/>
    </source>
</evidence>
<dbReference type="AlphaFoldDB" id="A0A6J5F8A1"/>
<dbReference type="EMBL" id="CADIKH010000241">
    <property type="protein sequence ID" value="CAB3775049.1"/>
    <property type="molecule type" value="Genomic_DNA"/>
</dbReference>
<protein>
    <submittedName>
        <fullName evidence="1">Uncharacterized protein</fullName>
    </submittedName>
</protein>
<dbReference type="Proteomes" id="UP000494363">
    <property type="component" value="Unassembled WGS sequence"/>
</dbReference>
<name>A0A6J5F8A1_9BURK</name>
<gene>
    <name evidence="1" type="ORF">LMG29542_08431</name>
</gene>